<sequence>MEVTEVKSSSSRMPGEEKLAGRTKLVARDGCVVVVGDANGGTPSDRGQSFSKLKESSNAFKLSHHGGRLRTILSSTTALLSDQQNSVILSPKSTENKTEGTHEDKMHLPGDGSDSGEILFMGVTKKLSFLFNPVQQQIKKALCKILGVTCEGNKLEKHVVPCELGIPKKIKPIGEKGDCFFRAVSYVVSGTEENQSIVRAAVVRFMHTNQKLVQPMLRPNYNSVEEYLELSCMGTDGTWATEVEIFATALLLHTDIFTFRSEKWLKFSGDQRRQNKEAIYLVNFKDAHFEVVISVSGKNHDFIVKDVQKLTKELNSVREQFGEGASPLLEKYLKDQQERNIESKTCKRDLVKDKSPTKREHIWRDKYKRRHLESTIRVEEMREKQRRKTERERGGEWRYHHKSKRKL</sequence>
<evidence type="ECO:0000313" key="4">
    <source>
        <dbReference type="Proteomes" id="UP000747542"/>
    </source>
</evidence>
<dbReference type="PANTHER" id="PTHR12419:SF7">
    <property type="entry name" value="OTU DOMAIN-CONTAINING PROTEIN 3"/>
    <property type="match status" value="1"/>
</dbReference>
<feature type="region of interest" description="Disordered" evidence="1">
    <location>
        <begin position="378"/>
        <end position="407"/>
    </location>
</feature>
<evidence type="ECO:0000313" key="3">
    <source>
        <dbReference type="EMBL" id="KAG7155481.1"/>
    </source>
</evidence>
<dbReference type="AlphaFoldDB" id="A0A8J5ML80"/>
<feature type="compositionally biased region" description="Basic and acidic residues" evidence="1">
    <location>
        <begin position="94"/>
        <end position="108"/>
    </location>
</feature>
<gene>
    <name evidence="3" type="primary">OTU7-L</name>
    <name evidence="3" type="ORF">Hamer_G021225</name>
</gene>
<dbReference type="InterPro" id="IPR050704">
    <property type="entry name" value="Peptidase_C85-like"/>
</dbReference>
<evidence type="ECO:0000259" key="2">
    <source>
        <dbReference type="PROSITE" id="PS50802"/>
    </source>
</evidence>
<dbReference type="OrthoDB" id="6626362at2759"/>
<dbReference type="GO" id="GO:0004843">
    <property type="term" value="F:cysteine-type deubiquitinase activity"/>
    <property type="evidence" value="ECO:0007669"/>
    <property type="project" value="TreeGrafter"/>
</dbReference>
<dbReference type="InterPro" id="IPR003323">
    <property type="entry name" value="OTU_dom"/>
</dbReference>
<accession>A0A8J5ML80</accession>
<feature type="compositionally biased region" description="Basic and acidic residues" evidence="1">
    <location>
        <begin position="378"/>
        <end position="398"/>
    </location>
</feature>
<dbReference type="PROSITE" id="PS50802">
    <property type="entry name" value="OTU"/>
    <property type="match status" value="1"/>
</dbReference>
<keyword evidence="4" id="KW-1185">Reference proteome</keyword>
<organism evidence="3 4">
    <name type="scientific">Homarus americanus</name>
    <name type="common">American lobster</name>
    <dbReference type="NCBI Taxonomy" id="6706"/>
    <lineage>
        <taxon>Eukaryota</taxon>
        <taxon>Metazoa</taxon>
        <taxon>Ecdysozoa</taxon>
        <taxon>Arthropoda</taxon>
        <taxon>Crustacea</taxon>
        <taxon>Multicrustacea</taxon>
        <taxon>Malacostraca</taxon>
        <taxon>Eumalacostraca</taxon>
        <taxon>Eucarida</taxon>
        <taxon>Decapoda</taxon>
        <taxon>Pleocyemata</taxon>
        <taxon>Astacidea</taxon>
        <taxon>Nephropoidea</taxon>
        <taxon>Nephropidae</taxon>
        <taxon>Homarus</taxon>
    </lineage>
</organism>
<name>A0A8J5ML80_HOMAM</name>
<protein>
    <submittedName>
        <fullName evidence="3">Ovarian tumor domain-containing deubiquitinating enzyme 7-like</fullName>
    </submittedName>
</protein>
<feature type="region of interest" description="Disordered" evidence="1">
    <location>
        <begin position="91"/>
        <end position="111"/>
    </location>
</feature>
<dbReference type="Proteomes" id="UP000747542">
    <property type="component" value="Unassembled WGS sequence"/>
</dbReference>
<reference evidence="3" key="1">
    <citation type="journal article" date="2021" name="Sci. Adv.">
        <title>The American lobster genome reveals insights on longevity, neural, and immune adaptations.</title>
        <authorList>
            <person name="Polinski J.M."/>
            <person name="Zimin A.V."/>
            <person name="Clark K.F."/>
            <person name="Kohn A.B."/>
            <person name="Sadowski N."/>
            <person name="Timp W."/>
            <person name="Ptitsyn A."/>
            <person name="Khanna P."/>
            <person name="Romanova D.Y."/>
            <person name="Williams P."/>
            <person name="Greenwood S.J."/>
            <person name="Moroz L.L."/>
            <person name="Walt D.R."/>
            <person name="Bodnar A.G."/>
        </authorList>
    </citation>
    <scope>NUCLEOTIDE SEQUENCE</scope>
    <source>
        <strain evidence="3">GMGI-L3</strain>
    </source>
</reference>
<evidence type="ECO:0000256" key="1">
    <source>
        <dbReference type="SAM" id="MobiDB-lite"/>
    </source>
</evidence>
<proteinExistence type="predicted"/>
<feature type="region of interest" description="Disordered" evidence="1">
    <location>
        <begin position="1"/>
        <end position="21"/>
    </location>
</feature>
<dbReference type="CDD" id="cd22755">
    <property type="entry name" value="OTU_CeDUB-like"/>
    <property type="match status" value="1"/>
</dbReference>
<feature type="compositionally biased region" description="Polar residues" evidence="1">
    <location>
        <begin position="1"/>
        <end position="12"/>
    </location>
</feature>
<dbReference type="EMBL" id="JAHLQT010041527">
    <property type="protein sequence ID" value="KAG7155481.1"/>
    <property type="molecule type" value="Genomic_DNA"/>
</dbReference>
<dbReference type="Pfam" id="PF02338">
    <property type="entry name" value="OTU"/>
    <property type="match status" value="1"/>
</dbReference>
<dbReference type="GO" id="GO:0016579">
    <property type="term" value="P:protein deubiquitination"/>
    <property type="evidence" value="ECO:0007669"/>
    <property type="project" value="TreeGrafter"/>
</dbReference>
<feature type="domain" description="OTU" evidence="2">
    <location>
        <begin position="168"/>
        <end position="295"/>
    </location>
</feature>
<comment type="caution">
    <text evidence="3">The sequence shown here is derived from an EMBL/GenBank/DDBJ whole genome shotgun (WGS) entry which is preliminary data.</text>
</comment>
<dbReference type="PANTHER" id="PTHR12419">
    <property type="entry name" value="OTU DOMAIN CONTAINING PROTEIN"/>
    <property type="match status" value="1"/>
</dbReference>